<accession>A0A1C9CEL1</accession>
<reference evidence="4" key="1">
    <citation type="journal article" date="2016" name="BMC Biol.">
        <title>Parallel evolution of highly conserved plastid genome architecture in red seaweeds and seed plants.</title>
        <authorList>
            <person name="Lee J."/>
            <person name="Cho C.H."/>
            <person name="Park S.I."/>
            <person name="Choi J.W."/>
            <person name="Song H.S."/>
            <person name="West J.A."/>
            <person name="Bhattacharya D."/>
            <person name="Yoon H.S."/>
        </authorList>
    </citation>
    <scope>NUCLEOTIDE SEQUENCE</scope>
</reference>
<evidence type="ECO:0000256" key="3">
    <source>
        <dbReference type="ARBA" id="ARBA00022640"/>
    </source>
</evidence>
<evidence type="ECO:0000256" key="1">
    <source>
        <dbReference type="ARBA" id="ARBA00004229"/>
    </source>
</evidence>
<dbReference type="RefSeq" id="YP_009297476.1">
    <property type="nucleotide sequence ID" value="NC_031176.2"/>
</dbReference>
<dbReference type="Gene3D" id="3.40.1350.100">
    <property type="match status" value="1"/>
</dbReference>
<name>A0A1C9CEL1_9RHOD</name>
<dbReference type="PANTHER" id="PTHR33926">
    <property type="entry name" value="PROTEIN TIC 22, CHLOROPLASTIC"/>
    <property type="match status" value="1"/>
</dbReference>
<sequence>MSTFTRYERFCYLRELVNFVARYRTNAARFVQNNWEDQLIVSAGNDPISDVFNVDTIPMSHREIFPEQFKEISHDLNTGRLLFGSPLTSSCFEDSFVSSPLSSDMDNSHLVGGNYQKYKKSINIPFIERWNFLKKNRRTPNWLNTNHRFILNNLKFTPSFVPVNTFYHPILSIPPGDYFMNALDKIYYLIFDWFVWESDTLSAPIKKGFVFFNPEDALEYIDSVKDQSPRIAARYSPLRVFPINLGLAYKWNRTSSPRLQFRFIPDVKEIGDFVRKYQYYKNITMHSSQVVTRHQFKGVPIYTIKPVVIQDKGKKIKIDLSYDSNSSDKEKFLIFTSLDSLYKTWEKFCIQNSQLRLPKQPIVQVYNLEEYISDCETLLTSQCKNFRIVPSIDSYNFTTKNGHQNKNSIMSYYYNYKLMPAAKRLKLWSKYFFWSLTTSRRPDW</sequence>
<dbReference type="AlphaFoldDB" id="A0A1C9CEL1"/>
<keyword evidence="3 4" id="KW-0934">Plastid</keyword>
<dbReference type="InterPro" id="IPR007378">
    <property type="entry name" value="Tic22-like"/>
</dbReference>
<dbReference type="GO" id="GO:0009507">
    <property type="term" value="C:chloroplast"/>
    <property type="evidence" value="ECO:0007669"/>
    <property type="project" value="UniProtKB-SubCell"/>
</dbReference>
<protein>
    <submittedName>
        <fullName evidence="4">Uncharacterized protein</fullName>
    </submittedName>
</protein>
<dbReference type="GO" id="GO:0015031">
    <property type="term" value="P:protein transport"/>
    <property type="evidence" value="ECO:0007669"/>
    <property type="project" value="InterPro"/>
</dbReference>
<comment type="subcellular location">
    <subcellularLocation>
        <location evidence="1">Plastid</location>
        <location evidence="1">Chloroplast</location>
    </subcellularLocation>
</comment>
<reference evidence="4" key="2">
    <citation type="submission" date="2017-07" db="EMBL/GenBank/DDBJ databases">
        <authorList>
            <person name="Sun Z.S."/>
            <person name="Albrecht U."/>
            <person name="Echele G."/>
            <person name="Lee C.C."/>
        </authorList>
    </citation>
    <scope>NUCLEOTIDE SEQUENCE</scope>
</reference>
<dbReference type="PANTHER" id="PTHR33926:SF4">
    <property type="entry name" value="PROTEIN TIC 22, CHLOROPLASTIC"/>
    <property type="match status" value="1"/>
</dbReference>
<organism evidence="4">
    <name type="scientific">Erythrotrichia carnea</name>
    <dbReference type="NCBI Taxonomy" id="35151"/>
    <lineage>
        <taxon>Eukaryota</taxon>
        <taxon>Rhodophyta</taxon>
        <taxon>Compsopogonophyceae</taxon>
        <taxon>Erythropeltidales</taxon>
        <taxon>Erythrotrichiaceae</taxon>
        <taxon>Erythrotrichia</taxon>
    </lineage>
</organism>
<proteinExistence type="predicted"/>
<dbReference type="EMBL" id="KX284721">
    <property type="protein sequence ID" value="AOM66819.1"/>
    <property type="molecule type" value="Genomic_DNA"/>
</dbReference>
<evidence type="ECO:0000313" key="4">
    <source>
        <dbReference type="EMBL" id="AOM66819.1"/>
    </source>
</evidence>
<dbReference type="GeneID" id="29073993"/>
<gene>
    <name evidence="4" type="primary">ORF450</name>
    <name evidence="4" type="ORF">Eryt_151</name>
</gene>
<evidence type="ECO:0000256" key="2">
    <source>
        <dbReference type="ARBA" id="ARBA00022528"/>
    </source>
</evidence>
<geneLocation type="plastid" evidence="4"/>
<keyword evidence="2" id="KW-0150">Chloroplast</keyword>